<keyword evidence="4" id="KW-1185">Reference proteome</keyword>
<dbReference type="InterPro" id="IPR013715">
    <property type="entry name" value="DUF1746"/>
</dbReference>
<feature type="compositionally biased region" description="Basic and acidic residues" evidence="1">
    <location>
        <begin position="1"/>
        <end position="28"/>
    </location>
</feature>
<reference evidence="3" key="1">
    <citation type="journal article" date="2020" name="Stud. Mycol.">
        <title>101 Dothideomycetes genomes: a test case for predicting lifestyles and emergence of pathogens.</title>
        <authorList>
            <person name="Haridas S."/>
            <person name="Albert R."/>
            <person name="Binder M."/>
            <person name="Bloem J."/>
            <person name="Labutti K."/>
            <person name="Salamov A."/>
            <person name="Andreopoulos B."/>
            <person name="Baker S."/>
            <person name="Barry K."/>
            <person name="Bills G."/>
            <person name="Bluhm B."/>
            <person name="Cannon C."/>
            <person name="Castanera R."/>
            <person name="Culley D."/>
            <person name="Daum C."/>
            <person name="Ezra D."/>
            <person name="Gonzalez J."/>
            <person name="Henrissat B."/>
            <person name="Kuo A."/>
            <person name="Liang C."/>
            <person name="Lipzen A."/>
            <person name="Lutzoni F."/>
            <person name="Magnuson J."/>
            <person name="Mondo S."/>
            <person name="Nolan M."/>
            <person name="Ohm R."/>
            <person name="Pangilinan J."/>
            <person name="Park H.-J."/>
            <person name="Ramirez L."/>
            <person name="Alfaro M."/>
            <person name="Sun H."/>
            <person name="Tritt A."/>
            <person name="Yoshinaga Y."/>
            <person name="Zwiers L.-H."/>
            <person name="Turgeon B."/>
            <person name="Goodwin S."/>
            <person name="Spatafora J."/>
            <person name="Crous P."/>
            <person name="Grigoriev I."/>
        </authorList>
    </citation>
    <scope>NUCLEOTIDE SEQUENCE</scope>
    <source>
        <strain evidence="3">CBS 675.92</strain>
    </source>
</reference>
<dbReference type="GO" id="GO:0044695">
    <property type="term" value="C:Dsc E3 ubiquitin ligase complex"/>
    <property type="evidence" value="ECO:0007669"/>
    <property type="project" value="InterPro"/>
</dbReference>
<dbReference type="Pfam" id="PF08508">
    <property type="entry name" value="DUF1746"/>
    <property type="match status" value="1"/>
</dbReference>
<protein>
    <submittedName>
        <fullName evidence="3">DUF1746-domain-containing protein</fullName>
    </submittedName>
</protein>
<accession>A0A6A5TE25</accession>
<dbReference type="PANTHER" id="PTHR39405:SF1">
    <property type="entry name" value="DSC E3 UBIQUITIN LIGASE COMPLEX SUBUNIT 4"/>
    <property type="match status" value="1"/>
</dbReference>
<dbReference type="GO" id="GO:0005783">
    <property type="term" value="C:endoplasmic reticulum"/>
    <property type="evidence" value="ECO:0007669"/>
    <property type="project" value="TreeGrafter"/>
</dbReference>
<dbReference type="InterPro" id="IPR038967">
    <property type="entry name" value="Dsc4-like"/>
</dbReference>
<feature type="region of interest" description="Disordered" evidence="1">
    <location>
        <begin position="199"/>
        <end position="261"/>
    </location>
</feature>
<name>A0A6A5TE25_9PLEO</name>
<dbReference type="GO" id="GO:0032933">
    <property type="term" value="P:SREBP signaling pathway"/>
    <property type="evidence" value="ECO:0007669"/>
    <property type="project" value="InterPro"/>
</dbReference>
<evidence type="ECO:0000259" key="2">
    <source>
        <dbReference type="Pfam" id="PF08508"/>
    </source>
</evidence>
<evidence type="ECO:0000256" key="1">
    <source>
        <dbReference type="SAM" id="MobiDB-lite"/>
    </source>
</evidence>
<organism evidence="3 4">
    <name type="scientific">Byssothecium circinans</name>
    <dbReference type="NCBI Taxonomy" id="147558"/>
    <lineage>
        <taxon>Eukaryota</taxon>
        <taxon>Fungi</taxon>
        <taxon>Dikarya</taxon>
        <taxon>Ascomycota</taxon>
        <taxon>Pezizomycotina</taxon>
        <taxon>Dothideomycetes</taxon>
        <taxon>Pleosporomycetidae</taxon>
        <taxon>Pleosporales</taxon>
        <taxon>Massarineae</taxon>
        <taxon>Massarinaceae</taxon>
        <taxon>Byssothecium</taxon>
    </lineage>
</organism>
<gene>
    <name evidence="3" type="ORF">CC80DRAFT_510163</name>
</gene>
<sequence>MNDEAESSRAGRRHEPDTEYDGHDGHDDAIDEIDEDEDETQRELRKKERRMDAKRKRLAFLDNLLRELDTLVFIELITLYHLDCSFFWFTIRSIIHGSLLTPLPDMGLNRQHDEHKPFLPMILFTFLINFLLHLLHPAPAAGEDTREYLHGGLMIDFIGQKGPTSKWKLAGLDIALLLLQMTMLTVHVKKRELKKNLAKMTAGSEGTNNEGTETTTPASEEAAAREQDADAEERGVLRRTDTLSDIGNDSDEENALLPPSEAGHTDALDLLTSGQCVIGEFTLIDTLLQAHVDYNAYRQMQREAGTSSSVPSSTLRQLHAIRARIGVGGG</sequence>
<evidence type="ECO:0000313" key="3">
    <source>
        <dbReference type="EMBL" id="KAF1949979.1"/>
    </source>
</evidence>
<dbReference type="AlphaFoldDB" id="A0A6A5TE25"/>
<feature type="compositionally biased region" description="Basic and acidic residues" evidence="1">
    <location>
        <begin position="222"/>
        <end position="242"/>
    </location>
</feature>
<dbReference type="OrthoDB" id="5428737at2759"/>
<feature type="compositionally biased region" description="Low complexity" evidence="1">
    <location>
        <begin position="205"/>
        <end position="221"/>
    </location>
</feature>
<dbReference type="PANTHER" id="PTHR39405">
    <property type="entry name" value="DSC E3 UBIQUITIN LIGASE COMPLEX SUBUNIT 4"/>
    <property type="match status" value="1"/>
</dbReference>
<evidence type="ECO:0000313" key="4">
    <source>
        <dbReference type="Proteomes" id="UP000800035"/>
    </source>
</evidence>
<proteinExistence type="predicted"/>
<feature type="compositionally biased region" description="Acidic residues" evidence="1">
    <location>
        <begin position="29"/>
        <end position="40"/>
    </location>
</feature>
<feature type="region of interest" description="Disordered" evidence="1">
    <location>
        <begin position="1"/>
        <end position="48"/>
    </location>
</feature>
<feature type="domain" description="DUF1746" evidence="2">
    <location>
        <begin position="67"/>
        <end position="183"/>
    </location>
</feature>
<dbReference type="EMBL" id="ML977030">
    <property type="protein sequence ID" value="KAF1949979.1"/>
    <property type="molecule type" value="Genomic_DNA"/>
</dbReference>
<dbReference type="Proteomes" id="UP000800035">
    <property type="component" value="Unassembled WGS sequence"/>
</dbReference>